<reference evidence="2 3" key="1">
    <citation type="submission" date="2022-03" db="EMBL/GenBank/DDBJ databases">
        <title>Ignatzschineria rhizosphaerae HR5S32.</title>
        <authorList>
            <person name="Sun J.Q."/>
            <person name="Feng J.Y."/>
        </authorList>
    </citation>
    <scope>NUCLEOTIDE SEQUENCE [LARGE SCALE GENOMIC DNA]</scope>
    <source>
        <strain evidence="2 3">HR5S32</strain>
    </source>
</reference>
<feature type="chain" id="PRO_5046997115" evidence="1">
    <location>
        <begin position="33"/>
        <end position="364"/>
    </location>
</feature>
<dbReference type="EMBL" id="CP093379">
    <property type="protein sequence ID" value="UNM96571.1"/>
    <property type="molecule type" value="Genomic_DNA"/>
</dbReference>
<name>A0ABY3X766_9GAMM</name>
<evidence type="ECO:0000256" key="1">
    <source>
        <dbReference type="SAM" id="SignalP"/>
    </source>
</evidence>
<dbReference type="RefSeq" id="WP_242150397.1">
    <property type="nucleotide sequence ID" value="NZ_CP093379.1"/>
</dbReference>
<keyword evidence="1" id="KW-0732">Signal</keyword>
<evidence type="ECO:0000313" key="3">
    <source>
        <dbReference type="Proteomes" id="UP000829542"/>
    </source>
</evidence>
<gene>
    <name evidence="2" type="ORF">MMG00_01540</name>
</gene>
<protein>
    <submittedName>
        <fullName evidence="2">DUF1176 domain-containing protein</fullName>
    </submittedName>
</protein>
<organism evidence="2 3">
    <name type="scientific">Ignatzschineria rhizosphaerae</name>
    <dbReference type="NCBI Taxonomy" id="2923279"/>
    <lineage>
        <taxon>Bacteria</taxon>
        <taxon>Pseudomonadati</taxon>
        <taxon>Pseudomonadota</taxon>
        <taxon>Gammaproteobacteria</taxon>
        <taxon>Cardiobacteriales</taxon>
        <taxon>Ignatzschineriaceae</taxon>
        <taxon>Ignatzschineria</taxon>
    </lineage>
</organism>
<dbReference type="Pfam" id="PF06674">
    <property type="entry name" value="DUF1176"/>
    <property type="match status" value="1"/>
</dbReference>
<evidence type="ECO:0000313" key="2">
    <source>
        <dbReference type="EMBL" id="UNM96571.1"/>
    </source>
</evidence>
<feature type="signal peptide" evidence="1">
    <location>
        <begin position="1"/>
        <end position="32"/>
    </location>
</feature>
<sequence length="364" mass="41167">MPKKRKMSLHKKWILLSLFSTFTMALSNLAHSAPYLSEKVDDWLLDCDNTGTCRAHGYQTWEESNFVLGASILLERAAGANSEVQGFIQLNMATDRDLPKNFSLLLNQENYGDLENPMDDQFTLTRTQLAGILQSPKTLENIVVEVNFKNLDTIENIKIPGAGLLEILLKMDEFQKRIGTSSALIQKGDLPEDNILKPIQIPSITIPLLTEKEEDLTYFNKHLPEIRTIAKSLFVESDENICWTNDDSELEQMEIILYGLDKDHVLVTHQCYLAAYNYGSAYYVIDRDLKMRSQPIIGQDYEHGEIFSSHKGRGLGDCWSFHAYAWNGQTLVQTEGGYSGSCRGMAGGFWTIPQVVTKVVNLNR</sequence>
<accession>A0ABY3X766</accession>
<keyword evidence="3" id="KW-1185">Reference proteome</keyword>
<dbReference type="InterPro" id="IPR009560">
    <property type="entry name" value="DUF1176"/>
</dbReference>
<proteinExistence type="predicted"/>
<dbReference type="Proteomes" id="UP000829542">
    <property type="component" value="Chromosome"/>
</dbReference>